<dbReference type="AlphaFoldDB" id="A2A0J6"/>
<name>A2A0J6_MICM2</name>
<protein>
    <submittedName>
        <fullName evidence="1">Uncharacterized protein</fullName>
    </submittedName>
</protein>
<dbReference type="EMBL" id="AAWS01000108">
    <property type="protein sequence ID" value="EAY23845.1"/>
    <property type="molecule type" value="Genomic_DNA"/>
</dbReference>
<reference evidence="1 2" key="1">
    <citation type="submission" date="2007-01" db="EMBL/GenBank/DDBJ databases">
        <authorList>
            <person name="Haygood M."/>
            <person name="Podell S."/>
            <person name="Anderson C."/>
            <person name="Hopkinson B."/>
            <person name="Roe K."/>
            <person name="Barbeau K."/>
            <person name="Gaasterland T."/>
            <person name="Ferriera S."/>
            <person name="Johnson J."/>
            <person name="Kravitz S."/>
            <person name="Beeson K."/>
            <person name="Sutton G."/>
            <person name="Rogers Y.-H."/>
            <person name="Friedman R."/>
            <person name="Frazier M."/>
            <person name="Venter J.C."/>
        </authorList>
    </citation>
    <scope>NUCLEOTIDE SEQUENCE [LARGE SCALE GENOMIC DNA]</scope>
    <source>
        <strain evidence="1 2">ATCC 23134</strain>
    </source>
</reference>
<dbReference type="RefSeq" id="WP_002706127.1">
    <property type="nucleotide sequence ID" value="NZ_AAWS01000108.1"/>
</dbReference>
<evidence type="ECO:0000313" key="1">
    <source>
        <dbReference type="EMBL" id="EAY23845.1"/>
    </source>
</evidence>
<keyword evidence="2" id="KW-1185">Reference proteome</keyword>
<organism evidence="1 2">
    <name type="scientific">Microscilla marina ATCC 23134</name>
    <dbReference type="NCBI Taxonomy" id="313606"/>
    <lineage>
        <taxon>Bacteria</taxon>
        <taxon>Pseudomonadati</taxon>
        <taxon>Bacteroidota</taxon>
        <taxon>Cytophagia</taxon>
        <taxon>Cytophagales</taxon>
        <taxon>Microscillaceae</taxon>
        <taxon>Microscilla</taxon>
    </lineage>
</organism>
<proteinExistence type="predicted"/>
<dbReference type="Proteomes" id="UP000004095">
    <property type="component" value="Unassembled WGS sequence"/>
</dbReference>
<comment type="caution">
    <text evidence="1">The sequence shown here is derived from an EMBL/GenBank/DDBJ whole genome shotgun (WGS) entry which is preliminary data.</text>
</comment>
<evidence type="ECO:0000313" key="2">
    <source>
        <dbReference type="Proteomes" id="UP000004095"/>
    </source>
</evidence>
<accession>A2A0J6</accession>
<sequence>MRALYRNDGPKTGRNILYMTATISYRSEYKGQFVKKIKVVGGNMKVVKDRWKPSTKNKLTWSKTVPLPEAEYIYVNSLPSDANLRKEIFRNFNIDNKLIDLIYELSTKEEIKSINQIIGFIKQRTSSKKSRGYKMLVNRYIKQLTQSGDGKFKFERRNN</sequence>
<gene>
    <name evidence="1" type="ORF">M23134_00924</name>
</gene>